<reference evidence="1" key="1">
    <citation type="submission" date="2021-06" db="EMBL/GenBank/DDBJ databases">
        <authorList>
            <person name="Kallberg Y."/>
            <person name="Tangrot J."/>
            <person name="Rosling A."/>
        </authorList>
    </citation>
    <scope>NUCLEOTIDE SEQUENCE</scope>
    <source>
        <strain evidence="1">MA461A</strain>
    </source>
</reference>
<feature type="non-terminal residue" evidence="1">
    <location>
        <position position="1"/>
    </location>
</feature>
<name>A0ACA9RXB7_9GLOM</name>
<feature type="non-terminal residue" evidence="1">
    <location>
        <position position="61"/>
    </location>
</feature>
<evidence type="ECO:0000313" key="1">
    <source>
        <dbReference type="EMBL" id="CAG8816071.1"/>
    </source>
</evidence>
<gene>
    <name evidence="1" type="ORF">RPERSI_LOCUS24371</name>
</gene>
<dbReference type="EMBL" id="CAJVQC010078088">
    <property type="protein sequence ID" value="CAG8816071.1"/>
    <property type="molecule type" value="Genomic_DNA"/>
</dbReference>
<evidence type="ECO:0000313" key="2">
    <source>
        <dbReference type="Proteomes" id="UP000789920"/>
    </source>
</evidence>
<keyword evidence="2" id="KW-1185">Reference proteome</keyword>
<protein>
    <submittedName>
        <fullName evidence="1">34539_t:CDS:1</fullName>
    </submittedName>
</protein>
<organism evidence="1 2">
    <name type="scientific">Racocetra persica</name>
    <dbReference type="NCBI Taxonomy" id="160502"/>
    <lineage>
        <taxon>Eukaryota</taxon>
        <taxon>Fungi</taxon>
        <taxon>Fungi incertae sedis</taxon>
        <taxon>Mucoromycota</taxon>
        <taxon>Glomeromycotina</taxon>
        <taxon>Glomeromycetes</taxon>
        <taxon>Diversisporales</taxon>
        <taxon>Gigasporaceae</taxon>
        <taxon>Racocetra</taxon>
    </lineage>
</organism>
<dbReference type="Proteomes" id="UP000789920">
    <property type="component" value="Unassembled WGS sequence"/>
</dbReference>
<proteinExistence type="predicted"/>
<comment type="caution">
    <text evidence="1">The sequence shown here is derived from an EMBL/GenBank/DDBJ whole genome shotgun (WGS) entry which is preliminary data.</text>
</comment>
<sequence>NLGVANLNAVRKIGAENGGNQIGSLNTAGKFCNACATKIGRIEVGVTTGTDIIPNGTWNED</sequence>
<accession>A0ACA9RXB7</accession>